<protein>
    <recommendedName>
        <fullName evidence="3 4">Small ribosomal subunit protein bS6</fullName>
    </recommendedName>
</protein>
<comment type="caution">
    <text evidence="5">The sequence shown here is derived from an EMBL/GenBank/DDBJ whole genome shotgun (WGS) entry which is preliminary data.</text>
</comment>
<dbReference type="InterPro" id="IPR000529">
    <property type="entry name" value="Ribosomal_bS6"/>
</dbReference>
<dbReference type="Proteomes" id="UP001192346">
    <property type="component" value="Unassembled WGS sequence"/>
</dbReference>
<dbReference type="InterPro" id="IPR020814">
    <property type="entry name" value="Ribosomal_S6_plastid/chlpt"/>
</dbReference>
<evidence type="ECO:0000313" key="5">
    <source>
        <dbReference type="EMBL" id="MBP3059232.1"/>
    </source>
</evidence>
<dbReference type="Pfam" id="PF01250">
    <property type="entry name" value="Ribosomal_S6"/>
    <property type="match status" value="1"/>
</dbReference>
<proteinExistence type="inferred from homology"/>
<keyword evidence="6" id="KW-1185">Reference proteome</keyword>
<evidence type="ECO:0000256" key="3">
    <source>
        <dbReference type="ARBA" id="ARBA00035294"/>
    </source>
</evidence>
<evidence type="ECO:0000256" key="1">
    <source>
        <dbReference type="ARBA" id="ARBA00009512"/>
    </source>
</evidence>
<dbReference type="NCBIfam" id="TIGR00166">
    <property type="entry name" value="S6"/>
    <property type="match status" value="1"/>
</dbReference>
<accession>A0ABS5BKD9</accession>
<comment type="function">
    <text evidence="2 4">Binds together with bS18 to 16S ribosomal RNA.</text>
</comment>
<dbReference type="InterPro" id="IPR035980">
    <property type="entry name" value="Ribosomal_bS6_sf"/>
</dbReference>
<dbReference type="GO" id="GO:0005840">
    <property type="term" value="C:ribosome"/>
    <property type="evidence" value="ECO:0007669"/>
    <property type="project" value="UniProtKB-KW"/>
</dbReference>
<keyword evidence="4" id="KW-0699">rRNA-binding</keyword>
<dbReference type="CDD" id="cd00473">
    <property type="entry name" value="bS6"/>
    <property type="match status" value="1"/>
</dbReference>
<sequence>MKKYEIMYILNPTLDDKSIKNITNNINNIFKEGKILDFKGPELKTLAYSIKKFSQGFYVNFFVYANNEMIKEFHRISNIQEDIIRFVVVKISEEKEENIND</sequence>
<dbReference type="PANTHER" id="PTHR21011:SF1">
    <property type="entry name" value="SMALL RIBOSOMAL SUBUNIT PROTEIN BS6M"/>
    <property type="match status" value="1"/>
</dbReference>
<keyword evidence="4" id="KW-0694">RNA-binding</keyword>
<evidence type="ECO:0000256" key="4">
    <source>
        <dbReference type="HAMAP-Rule" id="MF_00360"/>
    </source>
</evidence>
<dbReference type="PANTHER" id="PTHR21011">
    <property type="entry name" value="MITOCHONDRIAL 28S RIBOSOMAL PROTEIN S6"/>
    <property type="match status" value="1"/>
</dbReference>
<dbReference type="RefSeq" id="WP_138107855.1">
    <property type="nucleotide sequence ID" value="NZ_VBRA02000004.1"/>
</dbReference>
<reference evidence="5" key="1">
    <citation type="submission" date="2019-10" db="EMBL/GenBank/DDBJ databases">
        <title>Whole Genome Sequencing and Characterization of Texas Phoenix Palm Decline Phytoplasma Belongs to Lethal Yellowing (16SrIV) Group.</title>
        <authorList>
            <person name="Bao M."/>
        </authorList>
    </citation>
    <scope>NUCLEOTIDE SEQUENCE [LARGE SCALE GENOMIC DNA]</scope>
    <source>
        <strain evidence="5">ACPD</strain>
    </source>
</reference>
<keyword evidence="4 5" id="KW-0689">Ribosomal protein</keyword>
<organism evidence="5 6">
    <name type="scientific">Texas Phoenix palm phytoplasma</name>
    <dbReference type="NCBI Taxonomy" id="176709"/>
    <lineage>
        <taxon>Bacteria</taxon>
        <taxon>Bacillati</taxon>
        <taxon>Mycoplasmatota</taxon>
        <taxon>Mollicutes</taxon>
        <taxon>Acholeplasmatales</taxon>
        <taxon>Acholeplasmataceae</taxon>
        <taxon>Candidatus Phytoplasma</taxon>
        <taxon>16SrIV (Coconut lethal yellows group)</taxon>
    </lineage>
</organism>
<evidence type="ECO:0000256" key="2">
    <source>
        <dbReference type="ARBA" id="ARBA00035104"/>
    </source>
</evidence>
<gene>
    <name evidence="4 5" type="primary">rpsF</name>
    <name evidence="5" type="ORF">FEF22_000310</name>
</gene>
<keyword evidence="4" id="KW-0687">Ribonucleoprotein</keyword>
<dbReference type="EMBL" id="VBRA02000004">
    <property type="protein sequence ID" value="MBP3059232.1"/>
    <property type="molecule type" value="Genomic_DNA"/>
</dbReference>
<comment type="similarity">
    <text evidence="1 4">Belongs to the bacterial ribosomal protein bS6 family.</text>
</comment>
<evidence type="ECO:0000313" key="6">
    <source>
        <dbReference type="Proteomes" id="UP001192346"/>
    </source>
</evidence>
<dbReference type="InterPro" id="IPR014717">
    <property type="entry name" value="Transl_elong_EF1B/ribsomal_bS6"/>
</dbReference>
<dbReference type="Gene3D" id="3.30.70.60">
    <property type="match status" value="1"/>
</dbReference>
<dbReference type="SUPFAM" id="SSF54995">
    <property type="entry name" value="Ribosomal protein S6"/>
    <property type="match status" value="1"/>
</dbReference>
<dbReference type="HAMAP" id="MF_00360">
    <property type="entry name" value="Ribosomal_bS6"/>
    <property type="match status" value="1"/>
</dbReference>
<name>A0ABS5BKD9_9MOLU</name>